<dbReference type="AlphaFoldDB" id="A0A7S4IP88"/>
<sequence>MMTRTSYCVCRWARRPRTFGNFPHRPLVQYRRTAFSAPDHRNHRRSFDFSAIRRTKPFDPWLLGEMRSNHAGETGAVSIYDGALWALSVRAKARSSCGAIGEAALGGKWLEYEEHLRQFAMEHRASESEHVELLEEVLIDDERSVLLPAWKVAGFALGAISTAWCPRGMYVTTEAVEAFVEEHYGDQIRRLGEEIRFAEEKESVKDDVLVTSSGMDTTLKNQTYGGNTGITYLEIIGGKRELLLMLEYCCADEVHHKEEARHRAAEGPLPWFKQVDSIWQAFVRAGSAAAASCAKKV</sequence>
<accession>A0A7S4IP88</accession>
<dbReference type="GO" id="GO:0005743">
    <property type="term" value="C:mitochondrial inner membrane"/>
    <property type="evidence" value="ECO:0007669"/>
    <property type="project" value="TreeGrafter"/>
</dbReference>
<reference evidence="1" key="1">
    <citation type="submission" date="2021-01" db="EMBL/GenBank/DDBJ databases">
        <authorList>
            <person name="Corre E."/>
            <person name="Pelletier E."/>
            <person name="Niang G."/>
            <person name="Scheremetjew M."/>
            <person name="Finn R."/>
            <person name="Kale V."/>
            <person name="Holt S."/>
            <person name="Cochrane G."/>
            <person name="Meng A."/>
            <person name="Brown T."/>
            <person name="Cohen L."/>
        </authorList>
    </citation>
    <scope>NUCLEOTIDE SEQUENCE</scope>
    <source>
        <strain evidence="1">Isolate 1302-5</strain>
    </source>
</reference>
<dbReference type="PANTHER" id="PTHR11237">
    <property type="entry name" value="COENZYME Q10 BIOSYNTHESIS PROTEIN 7"/>
    <property type="match status" value="1"/>
</dbReference>
<dbReference type="PANTHER" id="PTHR11237:SF4">
    <property type="entry name" value="5-DEMETHOXYUBIQUINONE HYDROXYLASE, MITOCHONDRIAL"/>
    <property type="match status" value="1"/>
</dbReference>
<evidence type="ECO:0000313" key="1">
    <source>
        <dbReference type="EMBL" id="CAE2235510.1"/>
    </source>
</evidence>
<dbReference type="GO" id="GO:0008682">
    <property type="term" value="F:3-demethoxyubiquinol 3-hydroxylase activity"/>
    <property type="evidence" value="ECO:0007669"/>
    <property type="project" value="TreeGrafter"/>
</dbReference>
<dbReference type="GO" id="GO:0006744">
    <property type="term" value="P:ubiquinone biosynthetic process"/>
    <property type="evidence" value="ECO:0007669"/>
    <property type="project" value="InterPro"/>
</dbReference>
<protein>
    <recommendedName>
        <fullName evidence="2">Ubiquinone biosynthesis protein</fullName>
    </recommendedName>
</protein>
<dbReference type="EMBL" id="HBKQ01020179">
    <property type="protein sequence ID" value="CAE2235510.1"/>
    <property type="molecule type" value="Transcribed_RNA"/>
</dbReference>
<evidence type="ECO:0008006" key="2">
    <source>
        <dbReference type="Google" id="ProtNLM"/>
    </source>
</evidence>
<dbReference type="InterPro" id="IPR011566">
    <property type="entry name" value="Ubq_synth_Coq7"/>
</dbReference>
<organism evidence="1">
    <name type="scientific">Odontella aurita</name>
    <dbReference type="NCBI Taxonomy" id="265563"/>
    <lineage>
        <taxon>Eukaryota</taxon>
        <taxon>Sar</taxon>
        <taxon>Stramenopiles</taxon>
        <taxon>Ochrophyta</taxon>
        <taxon>Bacillariophyta</taxon>
        <taxon>Mediophyceae</taxon>
        <taxon>Biddulphiophycidae</taxon>
        <taxon>Eupodiscales</taxon>
        <taxon>Odontellaceae</taxon>
        <taxon>Odontella</taxon>
    </lineage>
</organism>
<proteinExistence type="predicted"/>
<name>A0A7S4IP88_9STRA</name>
<gene>
    <name evidence="1" type="ORF">OAUR00152_LOCUS13654</name>
</gene>
<dbReference type="Pfam" id="PF03232">
    <property type="entry name" value="COQ7"/>
    <property type="match status" value="1"/>
</dbReference>